<evidence type="ECO:0000259" key="6">
    <source>
        <dbReference type="PROSITE" id="PS50076"/>
    </source>
</evidence>
<evidence type="ECO:0000313" key="8">
    <source>
        <dbReference type="Proteomes" id="UP000678393"/>
    </source>
</evidence>
<sequence>MASKIRCNYEILGVERDVTVDDLKKAYRKLALKFHPDKNPDNIEEATAQFRLVQQAYEVLSDPQERAWYDKHREAILRGGLGKGDKYDDNSVDIFPYFNSSCYSGYGDDENGFYAVYSKVFESLAEEDYAFMPERKADEEFPKFGNSQSDYDEVVGPFYAFWSSFCTSKSYVWEEKYDTREAPDRRCRRAMEAENKKLREAAKKERNEEIRSLVAFVKKRDKRVLAYKRKLEERHAEIEKKTREKREEDLRNQKRRLENYQEAGWSSMSGLENDLQQLEAHLDEHFGENENVSDEQVENGFEAEENGEEDDTVYYDDLYCVACNKAFKSDRAFSNHENSRKHKEMMAVLAEEMQHEDAENQDTVGGNIEDEGDAAGKTETKTESDQVDANGIKEELLSSEDELFDQKQKLSKKAKKKRRTKVLLDAEEDILCEEIAEINLSNDIISASSKKQKKKAAKMNSLKVTDDVENKPDDSPSKETTDETGNEEPVADTKVLVEDSGNAEHDNLTPDVEDENCKPKGKNKTSKPKEAVRCHVCQRGYVSRNKLFEHIKQTGHALRVDAVENGSGAADTDDDRGKKGKRRNRR</sequence>
<feature type="region of interest" description="Disordered" evidence="5">
    <location>
        <begin position="353"/>
        <end position="389"/>
    </location>
</feature>
<feature type="region of interest" description="Disordered" evidence="5">
    <location>
        <begin position="401"/>
        <end position="420"/>
    </location>
</feature>
<dbReference type="InterPro" id="IPR013087">
    <property type="entry name" value="Znf_C2H2_type"/>
</dbReference>
<keyword evidence="3" id="KW-0862">Zinc</keyword>
<dbReference type="InterPro" id="IPR051964">
    <property type="entry name" value="Chaperone_stress_response"/>
</dbReference>
<dbReference type="EMBL" id="CAJHNH020003912">
    <property type="protein sequence ID" value="CAG5130248.1"/>
    <property type="molecule type" value="Genomic_DNA"/>
</dbReference>
<evidence type="ECO:0000256" key="5">
    <source>
        <dbReference type="SAM" id="MobiDB-lite"/>
    </source>
</evidence>
<evidence type="ECO:0000313" key="7">
    <source>
        <dbReference type="EMBL" id="CAG5130248.1"/>
    </source>
</evidence>
<dbReference type="PROSITE" id="PS00636">
    <property type="entry name" value="DNAJ_1"/>
    <property type="match status" value="1"/>
</dbReference>
<dbReference type="FunFam" id="1.10.287.110:FF:000046">
    <property type="entry name" value="dnaJ homolog subfamily C member 21"/>
    <property type="match status" value="1"/>
</dbReference>
<dbReference type="SUPFAM" id="SSF46565">
    <property type="entry name" value="Chaperone J-domain"/>
    <property type="match status" value="1"/>
</dbReference>
<proteinExistence type="predicted"/>
<dbReference type="InterPro" id="IPR054076">
    <property type="entry name" value="ZUO1-like_ZHD"/>
</dbReference>
<dbReference type="InterPro" id="IPR036236">
    <property type="entry name" value="Znf_C2H2_sf"/>
</dbReference>
<accession>A0A8S3ZQR9</accession>
<evidence type="ECO:0000256" key="1">
    <source>
        <dbReference type="ARBA" id="ARBA00022723"/>
    </source>
</evidence>
<feature type="compositionally biased region" description="Basic and acidic residues" evidence="5">
    <location>
        <begin position="374"/>
        <end position="384"/>
    </location>
</feature>
<dbReference type="Pfam" id="PF21884">
    <property type="entry name" value="ZUO1-like_ZHD"/>
    <property type="match status" value="1"/>
</dbReference>
<dbReference type="InterPro" id="IPR001623">
    <property type="entry name" value="DnaJ_domain"/>
</dbReference>
<dbReference type="PROSITE" id="PS00028">
    <property type="entry name" value="ZINC_FINGER_C2H2_1"/>
    <property type="match status" value="2"/>
</dbReference>
<dbReference type="Gene3D" id="1.10.287.110">
    <property type="entry name" value="DnaJ domain"/>
    <property type="match status" value="1"/>
</dbReference>
<keyword evidence="1" id="KW-0479">Metal-binding</keyword>
<comment type="caution">
    <text evidence="7">The sequence shown here is derived from an EMBL/GenBank/DDBJ whole genome shotgun (WGS) entry which is preliminary data.</text>
</comment>
<dbReference type="CDD" id="cd06257">
    <property type="entry name" value="DnaJ"/>
    <property type="match status" value="1"/>
</dbReference>
<feature type="region of interest" description="Disordered" evidence="5">
    <location>
        <begin position="289"/>
        <end position="309"/>
    </location>
</feature>
<dbReference type="Gene3D" id="3.30.160.60">
    <property type="entry name" value="Classic Zinc Finger"/>
    <property type="match status" value="1"/>
</dbReference>
<dbReference type="SMART" id="SM00271">
    <property type="entry name" value="DnaJ"/>
    <property type="match status" value="1"/>
</dbReference>
<feature type="region of interest" description="Disordered" evidence="5">
    <location>
        <begin position="456"/>
        <end position="531"/>
    </location>
</feature>
<dbReference type="InterPro" id="IPR022755">
    <property type="entry name" value="Znf_C2H2_jaz"/>
</dbReference>
<dbReference type="GO" id="GO:0008270">
    <property type="term" value="F:zinc ion binding"/>
    <property type="evidence" value="ECO:0007669"/>
    <property type="project" value="UniProtKB-KW"/>
</dbReference>
<keyword evidence="2" id="KW-0863">Zinc-finger</keyword>
<dbReference type="SMART" id="SM00355">
    <property type="entry name" value="ZnF_C2H2"/>
    <property type="match status" value="2"/>
</dbReference>
<dbReference type="PRINTS" id="PR00625">
    <property type="entry name" value="JDOMAIN"/>
</dbReference>
<name>A0A8S3ZQR9_9EUPU</name>
<dbReference type="AlphaFoldDB" id="A0A8S3ZQR9"/>
<dbReference type="PANTHER" id="PTHR44029:SF1">
    <property type="entry name" value="DNAJ HOMOLOG SUBFAMILY C MEMBER 21"/>
    <property type="match status" value="1"/>
</dbReference>
<feature type="compositionally biased region" description="Basic residues" evidence="5">
    <location>
        <begin position="409"/>
        <end position="420"/>
    </location>
</feature>
<feature type="compositionally biased region" description="Acidic residues" evidence="5">
    <location>
        <begin position="291"/>
        <end position="309"/>
    </location>
</feature>
<dbReference type="Proteomes" id="UP000678393">
    <property type="component" value="Unassembled WGS sequence"/>
</dbReference>
<feature type="domain" description="J" evidence="6">
    <location>
        <begin position="7"/>
        <end position="73"/>
    </location>
</feature>
<dbReference type="SUPFAM" id="SSF57667">
    <property type="entry name" value="beta-beta-alpha zinc fingers"/>
    <property type="match status" value="1"/>
</dbReference>
<reference evidence="7" key="1">
    <citation type="submission" date="2021-04" db="EMBL/GenBank/DDBJ databases">
        <authorList>
            <consortium name="Molecular Ecology Group"/>
        </authorList>
    </citation>
    <scope>NUCLEOTIDE SEQUENCE</scope>
</reference>
<dbReference type="PANTHER" id="PTHR44029">
    <property type="entry name" value="DNAJ HOMOLOG SUBFAMILY C MEMBER 21"/>
    <property type="match status" value="1"/>
</dbReference>
<dbReference type="OrthoDB" id="552049at2759"/>
<organism evidence="7 8">
    <name type="scientific">Candidula unifasciata</name>
    <dbReference type="NCBI Taxonomy" id="100452"/>
    <lineage>
        <taxon>Eukaryota</taxon>
        <taxon>Metazoa</taxon>
        <taxon>Spiralia</taxon>
        <taxon>Lophotrochozoa</taxon>
        <taxon>Mollusca</taxon>
        <taxon>Gastropoda</taxon>
        <taxon>Heterobranchia</taxon>
        <taxon>Euthyneura</taxon>
        <taxon>Panpulmonata</taxon>
        <taxon>Eupulmonata</taxon>
        <taxon>Stylommatophora</taxon>
        <taxon>Helicina</taxon>
        <taxon>Helicoidea</taxon>
        <taxon>Geomitridae</taxon>
        <taxon>Candidula</taxon>
    </lineage>
</organism>
<dbReference type="GO" id="GO:0005737">
    <property type="term" value="C:cytoplasm"/>
    <property type="evidence" value="ECO:0007669"/>
    <property type="project" value="TreeGrafter"/>
</dbReference>
<dbReference type="PROSITE" id="PS50076">
    <property type="entry name" value="DNAJ_2"/>
    <property type="match status" value="1"/>
</dbReference>
<gene>
    <name evidence="7" type="ORF">CUNI_LOCUS15806</name>
</gene>
<evidence type="ECO:0000256" key="4">
    <source>
        <dbReference type="ARBA" id="ARBA00074367"/>
    </source>
</evidence>
<feature type="compositionally biased region" description="Basic and acidic residues" evidence="5">
    <location>
        <begin position="464"/>
        <end position="481"/>
    </location>
</feature>
<evidence type="ECO:0000256" key="2">
    <source>
        <dbReference type="ARBA" id="ARBA00022771"/>
    </source>
</evidence>
<feature type="region of interest" description="Disordered" evidence="5">
    <location>
        <begin position="559"/>
        <end position="586"/>
    </location>
</feature>
<dbReference type="InterPro" id="IPR018253">
    <property type="entry name" value="DnaJ_domain_CS"/>
</dbReference>
<protein>
    <recommendedName>
        <fullName evidence="4">DnaJ homolog subfamily C member 21</fullName>
    </recommendedName>
</protein>
<keyword evidence="8" id="KW-1185">Reference proteome</keyword>
<dbReference type="Pfam" id="PF00226">
    <property type="entry name" value="DnaJ"/>
    <property type="match status" value="1"/>
</dbReference>
<dbReference type="InterPro" id="IPR036869">
    <property type="entry name" value="J_dom_sf"/>
</dbReference>
<dbReference type="Pfam" id="PF12171">
    <property type="entry name" value="zf-C2H2_jaz"/>
    <property type="match status" value="1"/>
</dbReference>
<evidence type="ECO:0000256" key="3">
    <source>
        <dbReference type="ARBA" id="ARBA00022833"/>
    </source>
</evidence>